<dbReference type="CDD" id="cd01644">
    <property type="entry name" value="RT_pepA17"/>
    <property type="match status" value="1"/>
</dbReference>
<dbReference type="InterPro" id="IPR040676">
    <property type="entry name" value="DUF5641"/>
</dbReference>
<comment type="caution">
    <text evidence="3">The sequence shown here is derived from an EMBL/GenBank/DDBJ whole genome shotgun (WGS) entry which is preliminary data.</text>
</comment>
<feature type="region of interest" description="Disordered" evidence="1">
    <location>
        <begin position="1"/>
        <end position="50"/>
    </location>
</feature>
<dbReference type="EMBL" id="QBIY01006454">
    <property type="protein sequence ID" value="RXN37048.1"/>
    <property type="molecule type" value="Genomic_DNA"/>
</dbReference>
<dbReference type="Gene3D" id="3.30.420.10">
    <property type="entry name" value="Ribonuclease H-like superfamily/Ribonuclease H"/>
    <property type="match status" value="1"/>
</dbReference>
<dbReference type="GO" id="GO:0015074">
    <property type="term" value="P:DNA integration"/>
    <property type="evidence" value="ECO:0007669"/>
    <property type="project" value="InterPro"/>
</dbReference>
<dbReference type="PROSITE" id="PS50994">
    <property type="entry name" value="INTEGRASE"/>
    <property type="match status" value="1"/>
</dbReference>
<evidence type="ECO:0000313" key="4">
    <source>
        <dbReference type="Proteomes" id="UP000290572"/>
    </source>
</evidence>
<dbReference type="InterPro" id="IPR012337">
    <property type="entry name" value="RNaseH-like_sf"/>
</dbReference>
<dbReference type="InterPro" id="IPR001584">
    <property type="entry name" value="Integrase_cat-core"/>
</dbReference>
<dbReference type="Pfam" id="PF05380">
    <property type="entry name" value="Peptidase_A17"/>
    <property type="match status" value="1"/>
</dbReference>
<dbReference type="InterPro" id="IPR043502">
    <property type="entry name" value="DNA/RNA_pol_sf"/>
</dbReference>
<dbReference type="GO" id="GO:0003676">
    <property type="term" value="F:nucleic acid binding"/>
    <property type="evidence" value="ECO:0007669"/>
    <property type="project" value="InterPro"/>
</dbReference>
<proteinExistence type="predicted"/>
<reference evidence="3 4" key="1">
    <citation type="submission" date="2018-03" db="EMBL/GenBank/DDBJ databases">
        <title>Draft genome sequence of Rohu Carp (Labeo rohita).</title>
        <authorList>
            <person name="Das P."/>
            <person name="Kushwaha B."/>
            <person name="Joshi C.G."/>
            <person name="Kumar D."/>
            <person name="Nagpure N.S."/>
            <person name="Sahoo L."/>
            <person name="Das S.P."/>
            <person name="Bit A."/>
            <person name="Patnaik S."/>
            <person name="Meher P.K."/>
            <person name="Jayasankar P."/>
            <person name="Koringa P.G."/>
            <person name="Patel N.V."/>
            <person name="Hinsu A.T."/>
            <person name="Kumar R."/>
            <person name="Pandey M."/>
            <person name="Agarwal S."/>
            <person name="Srivastava S."/>
            <person name="Singh M."/>
            <person name="Iquebal M.A."/>
            <person name="Jaiswal S."/>
            <person name="Angadi U.B."/>
            <person name="Kumar N."/>
            <person name="Raza M."/>
            <person name="Shah T.M."/>
            <person name="Rai A."/>
            <person name="Jena J.K."/>
        </authorList>
    </citation>
    <scope>NUCLEOTIDE SEQUENCE [LARGE SCALE GENOMIC DNA]</scope>
    <source>
        <strain evidence="3">DASCIFA01</strain>
        <tissue evidence="3">Testis</tissue>
    </source>
</reference>
<dbReference type="PANTHER" id="PTHR47331:SF6">
    <property type="entry name" value="DOUBLECORTIN DOMAIN-CONTAINING PROTEIN"/>
    <property type="match status" value="1"/>
</dbReference>
<dbReference type="Proteomes" id="UP000290572">
    <property type="component" value="Unassembled WGS sequence"/>
</dbReference>
<feature type="compositionally biased region" description="Low complexity" evidence="1">
    <location>
        <begin position="32"/>
        <end position="50"/>
    </location>
</feature>
<name>A0A498NZ36_LABRO</name>
<evidence type="ECO:0000259" key="2">
    <source>
        <dbReference type="PROSITE" id="PS50994"/>
    </source>
</evidence>
<organism evidence="3 4">
    <name type="scientific">Labeo rohita</name>
    <name type="common">Indian major carp</name>
    <name type="synonym">Cyprinus rohita</name>
    <dbReference type="NCBI Taxonomy" id="84645"/>
    <lineage>
        <taxon>Eukaryota</taxon>
        <taxon>Metazoa</taxon>
        <taxon>Chordata</taxon>
        <taxon>Craniata</taxon>
        <taxon>Vertebrata</taxon>
        <taxon>Euteleostomi</taxon>
        <taxon>Actinopterygii</taxon>
        <taxon>Neopterygii</taxon>
        <taxon>Teleostei</taxon>
        <taxon>Ostariophysi</taxon>
        <taxon>Cypriniformes</taxon>
        <taxon>Cyprinidae</taxon>
        <taxon>Labeoninae</taxon>
        <taxon>Labeonini</taxon>
        <taxon>Labeo</taxon>
    </lineage>
</organism>
<feature type="domain" description="Integrase catalytic" evidence="2">
    <location>
        <begin position="1405"/>
        <end position="1600"/>
    </location>
</feature>
<dbReference type="PANTHER" id="PTHR47331">
    <property type="entry name" value="PHD-TYPE DOMAIN-CONTAINING PROTEIN"/>
    <property type="match status" value="1"/>
</dbReference>
<gene>
    <name evidence="3" type="ORF">ROHU_002404</name>
</gene>
<keyword evidence="4" id="KW-1185">Reference proteome</keyword>
<accession>A0A498NZ36</accession>
<dbReference type="SUPFAM" id="SSF53098">
    <property type="entry name" value="Ribonuclease H-like"/>
    <property type="match status" value="1"/>
</dbReference>
<evidence type="ECO:0000313" key="3">
    <source>
        <dbReference type="EMBL" id="RXN37048.1"/>
    </source>
</evidence>
<dbReference type="SUPFAM" id="SSF56672">
    <property type="entry name" value="DNA/RNA polymerases"/>
    <property type="match status" value="1"/>
</dbReference>
<dbReference type="InterPro" id="IPR008042">
    <property type="entry name" value="Retrotrans_Pao"/>
</dbReference>
<dbReference type="InterPro" id="IPR036397">
    <property type="entry name" value="RNaseH_sf"/>
</dbReference>
<dbReference type="STRING" id="84645.A0A498NZ36"/>
<dbReference type="Pfam" id="PF18701">
    <property type="entry name" value="DUF5641"/>
    <property type="match status" value="1"/>
</dbReference>
<protein>
    <recommendedName>
        <fullName evidence="2">Integrase catalytic domain-containing protein</fullName>
    </recommendedName>
</protein>
<evidence type="ECO:0000256" key="1">
    <source>
        <dbReference type="SAM" id="MobiDB-lite"/>
    </source>
</evidence>
<sequence>MDQQVQEELLEANMQTEGSRGKERAPSEVSSKRSLSSSKSSVASAAAKARASAEAARAKMAFAKRQLEMKKEKARLEQERATVEANLEALELERDAAAALAEAEVLEAAAMERDDNRSEISTLSSHVISKRTEEYVKQQTQMSSDFSTLPLNISSATCAQESAPRLIDKSQSMNAAYDGDTNTVQERNRLYDSERLQSTRLSPYNLPHSLPNAAFKASPHQDPASKRCTAQPDTRYYSQSQATPMLDFAKFIARRELVTTGLTKFDDNPENFRAWESSFVNATKDLQLSASEELDLLVKWLGKESSDHVRRIRAVYVTNPQAALQMSRTRLHECYATPEVIERALFTRLDNFLRLSPKDNVKLRELADLLMEILAAKGDAYLPGLAYLDTPRGITPIVEKLPSSLQEKWLYAGSRFKTRTCAGSMETAGRKAVGFQIETLDGKTCLDLPPLIECNEIMSNRSEIPTPEVALAHPHLKTVAQFIPKLDPDAQILVLLGRDMIRVHKVRQQINGPHDAPFAQRLDLGWVIVGDVCIERANKPMVSVFKTHILDNGRPSLLTPCQSHIKVKEKLCHGGEHKSGVFPHAFNHATEGVQAEDKLGLKVFDRTKNDNKPAMSFEDETFLEIMQAEFHQDEQKNWVAPLPFRSPRPLLPNNREQALSRLNSLRRTLSRNLEMKKQFSAFMEKLFQNHHAERAPPIYEDEECWYLPIFGVYHPQKPGEIRVVFDSSAQYQGISLNNVLLSGPDLNNSLLGVLLRFRKDRIAIMADIQQMFYGFLVKEDHRNYLRFLWYCDGNLSKEVVDYRMRVHVFGNSPSPSVAIYGLWLAAKRGEQEYGTDTSHFVNRHFYVDDGLVSFPTEAEAIDLLKRTEESLSKSNIKLHKIASNSVKVMQTFLPEDLASGLQDLNFGNESWPAQRSLGLYWDIKSDTFTFKVAANNEPYTHRGVLSVVNSLFDPLGFVAPVTIRGRALVRELTKEVHDWDAVFPEEKENMWEEWKTSLQKLSNLHITRTYLDYSLSNAPYTELCVFSDALSWAIGAVAYLRALTDEGEVKVGFVLGKAKLSPRPEPSVPRLELCGAVLAVEMAEHILDELDHKPNAVKFFCDSKVVLGYIYNQSRRFFVYVHNRVQRIRQSTSPNQWSYVPTVQNPADLATRSVITSQLNDTIWFTGPSFLYQQPQEQQCEFFEMVNPETDAEVRPCVTSFATRVERSLFSERFQRFSTWESLLRAVSFLIHQACSHTSSSISTSHTCKGWHQCSKIDTPEEQTAAKRLILLHAQKELYPEEYTALQRNGKVSHSSALWNLDPYIDDGLLRVGGRLKHASIESEVKNPIIIPKQSHVAKLLVSYHHSKVHHQGRQFTEGAIRQAGLWIVGGKRLINSILHRCVACRRLRGKQEVQKMADLPPERLSTSPPFTYVGLDVFGPWTVVTRRTRGGVAENKRRAILFTCMSTRAVHIEVIESMNTASCINALRRFFAVRGPAKQLRSDRGTNFIGASQELGMQPAKENQTSLLKYLHENGCTWEFNPPHASHMGGAWERMIGVTRRILDGMLLQKKHAHLTHEVLCTLMAEVSAIINARPLVPVSADPYSPFILTPAMLLTQKPIVPVQFENYTEKDLLKCQWKRVQALANEFWSRWRKEYISTLQPRRKWHETHRNLHPGDVVLLKQVQSPRNDWPLGLITSVFPGNDGRVRKVEVRTTSGSNVKTFLRPISDVILLLAKEE</sequence>
<feature type="region of interest" description="Disordered" evidence="1">
    <location>
        <begin position="214"/>
        <end position="236"/>
    </location>
</feature>